<name>G6FYP9_9CYAN</name>
<protein>
    <submittedName>
        <fullName evidence="1">Uncharacterized protein</fullName>
    </submittedName>
</protein>
<organism evidence="1 2">
    <name type="scientific">Fischerella thermalis JSC-11</name>
    <dbReference type="NCBI Taxonomy" id="741277"/>
    <lineage>
        <taxon>Bacteria</taxon>
        <taxon>Bacillati</taxon>
        <taxon>Cyanobacteriota</taxon>
        <taxon>Cyanophyceae</taxon>
        <taxon>Nostocales</taxon>
        <taxon>Hapalosiphonaceae</taxon>
        <taxon>Fischerella</taxon>
    </lineage>
</organism>
<evidence type="ECO:0000313" key="2">
    <source>
        <dbReference type="Proteomes" id="UP000004344"/>
    </source>
</evidence>
<accession>G6FYP9</accession>
<dbReference type="EMBL" id="AGIZ01000014">
    <property type="protein sequence ID" value="EHC09361.1"/>
    <property type="molecule type" value="Genomic_DNA"/>
</dbReference>
<gene>
    <name evidence="1" type="ORF">FJSC11DRAFT_3998</name>
</gene>
<comment type="caution">
    <text evidence="1">The sequence shown here is derived from an EMBL/GenBank/DDBJ whole genome shotgun (WGS) entry which is preliminary data.</text>
</comment>
<evidence type="ECO:0000313" key="1">
    <source>
        <dbReference type="EMBL" id="EHC09361.1"/>
    </source>
</evidence>
<keyword evidence="2" id="KW-1185">Reference proteome</keyword>
<sequence length="33" mass="3649">MNGCLEKHLALQLEIAAIQTRVRLRGSTQNQGV</sequence>
<dbReference type="AlphaFoldDB" id="G6FYP9"/>
<reference evidence="1 2" key="1">
    <citation type="submission" date="2011-09" db="EMBL/GenBank/DDBJ databases">
        <title>The draft genome of Fischerella sp. JSC-11.</title>
        <authorList>
            <consortium name="US DOE Joint Genome Institute (JGI-PGF)"/>
            <person name="Lucas S."/>
            <person name="Han J."/>
            <person name="Lapidus A."/>
            <person name="Cheng J.-F."/>
            <person name="Goodwin L."/>
            <person name="Pitluck S."/>
            <person name="Peters L."/>
            <person name="Land M.L."/>
            <person name="Hauser L."/>
            <person name="Sarkisova S."/>
            <person name="Bryant D.A."/>
            <person name="Brown I."/>
            <person name="Woyke T.J."/>
        </authorList>
    </citation>
    <scope>NUCLEOTIDE SEQUENCE [LARGE SCALE GENOMIC DNA]</scope>
    <source>
        <strain evidence="1 2">JSC-11</strain>
    </source>
</reference>
<dbReference type="Proteomes" id="UP000004344">
    <property type="component" value="Unassembled WGS sequence"/>
</dbReference>
<proteinExistence type="predicted"/>